<proteinExistence type="predicted"/>
<evidence type="ECO:0000313" key="2">
    <source>
        <dbReference type="Proteomes" id="UP000019149"/>
    </source>
</evidence>
<comment type="caution">
    <text evidence="1">The sequence shown here is derived from an EMBL/GenBank/DDBJ whole genome shotgun (WGS) entry which is preliminary data.</text>
</comment>
<keyword evidence="2" id="KW-1185">Reference proteome</keyword>
<dbReference type="AlphaFoldDB" id="W6TZG8"/>
<accession>W6TZG8</accession>
<organism evidence="1 2">
    <name type="scientific">Echinococcus granulosus</name>
    <name type="common">Hydatid tapeworm</name>
    <dbReference type="NCBI Taxonomy" id="6210"/>
    <lineage>
        <taxon>Eukaryota</taxon>
        <taxon>Metazoa</taxon>
        <taxon>Spiralia</taxon>
        <taxon>Lophotrochozoa</taxon>
        <taxon>Platyhelminthes</taxon>
        <taxon>Cestoda</taxon>
        <taxon>Eucestoda</taxon>
        <taxon>Cyclophyllidea</taxon>
        <taxon>Taeniidae</taxon>
        <taxon>Echinococcus</taxon>
        <taxon>Echinococcus granulosus group</taxon>
    </lineage>
</organism>
<dbReference type="RefSeq" id="XP_024345411.1">
    <property type="nucleotide sequence ID" value="XM_024500174.1"/>
</dbReference>
<dbReference type="CTD" id="36346640"/>
<dbReference type="Proteomes" id="UP000019149">
    <property type="component" value="Unassembled WGS sequence"/>
</dbReference>
<sequence>MLSVNSIIKLQSFSKHRHAFVVDGGGSSHKLECVSTTLALFFSPPSSFFPPPTPPPSPLPRTPPLPLSLHPHSPSHFHYSSRSHLHSSFPLTQPPAKGSAVVGLAADLEARTNAQGRALSAVLIVVDLLLGPWHLVAVFCCNPGTIKLHFFHPPLLIGAWRLDRTLIALIASQKTYESGVKIANRDRD</sequence>
<dbReference type="KEGG" id="egl:EGR_10925"/>
<reference evidence="1 2" key="1">
    <citation type="journal article" date="2013" name="Nat. Genet.">
        <title>The genome of the hydatid tapeworm Echinococcus granulosus.</title>
        <authorList>
            <person name="Zheng H."/>
            <person name="Zhang W."/>
            <person name="Zhang L."/>
            <person name="Zhang Z."/>
            <person name="Li J."/>
            <person name="Lu G."/>
            <person name="Zhu Y."/>
            <person name="Wang Y."/>
            <person name="Huang Y."/>
            <person name="Liu J."/>
            <person name="Kang H."/>
            <person name="Chen J."/>
            <person name="Wang L."/>
            <person name="Chen A."/>
            <person name="Yu S."/>
            <person name="Gao Z."/>
            <person name="Jin L."/>
            <person name="Gu W."/>
            <person name="Wang Z."/>
            <person name="Zhao L."/>
            <person name="Shi B."/>
            <person name="Wen H."/>
            <person name="Lin R."/>
            <person name="Jones M.K."/>
            <person name="Brejova B."/>
            <person name="Vinar T."/>
            <person name="Zhao G."/>
            <person name="McManus D.P."/>
            <person name="Chen Z."/>
            <person name="Zhou Y."/>
            <person name="Wang S."/>
        </authorList>
    </citation>
    <scope>NUCLEOTIDE SEQUENCE [LARGE SCALE GENOMIC DNA]</scope>
</reference>
<dbReference type="GeneID" id="36346640"/>
<gene>
    <name evidence="1" type="ORF">EGR_10925</name>
</gene>
<protein>
    <submittedName>
        <fullName evidence="1">Uncharacterized protein</fullName>
    </submittedName>
</protein>
<evidence type="ECO:0000313" key="1">
    <source>
        <dbReference type="EMBL" id="EUB54215.1"/>
    </source>
</evidence>
<dbReference type="EMBL" id="APAU02000304">
    <property type="protein sequence ID" value="EUB54215.1"/>
    <property type="molecule type" value="Genomic_DNA"/>
</dbReference>
<name>W6TZG8_ECHGR</name>